<organism evidence="1 2">
    <name type="scientific">Pyrus ussuriensis x Pyrus communis</name>
    <dbReference type="NCBI Taxonomy" id="2448454"/>
    <lineage>
        <taxon>Eukaryota</taxon>
        <taxon>Viridiplantae</taxon>
        <taxon>Streptophyta</taxon>
        <taxon>Embryophyta</taxon>
        <taxon>Tracheophyta</taxon>
        <taxon>Spermatophyta</taxon>
        <taxon>Magnoliopsida</taxon>
        <taxon>eudicotyledons</taxon>
        <taxon>Gunneridae</taxon>
        <taxon>Pentapetalae</taxon>
        <taxon>rosids</taxon>
        <taxon>fabids</taxon>
        <taxon>Rosales</taxon>
        <taxon>Rosaceae</taxon>
        <taxon>Amygdaloideae</taxon>
        <taxon>Maleae</taxon>
        <taxon>Pyrus</taxon>
    </lineage>
</organism>
<protein>
    <submittedName>
        <fullName evidence="1">Transcription factor VOZ1-like</fullName>
    </submittedName>
</protein>
<accession>A0A5N5GBP3</accession>
<sequence>MKPTSQTPVHYISWSSSLARQRKVPKDLTCRRRWEGSLLRLLQKLGRMIREKLAKSLMPDLNRCMYIEYNSEVVKLKEFIDISFVFFARGRVTLPVTRGPTQVSGFGIDACSMKLVLSQTRQ</sequence>
<reference evidence="1 2" key="3">
    <citation type="submission" date="2019-11" db="EMBL/GenBank/DDBJ databases">
        <title>A de novo genome assembly of a pear dwarfing rootstock.</title>
        <authorList>
            <person name="Wang F."/>
            <person name="Wang J."/>
            <person name="Li S."/>
            <person name="Zhang Y."/>
            <person name="Fang M."/>
            <person name="Ma L."/>
            <person name="Zhao Y."/>
            <person name="Jiang S."/>
        </authorList>
    </citation>
    <scope>NUCLEOTIDE SEQUENCE [LARGE SCALE GENOMIC DNA]</scope>
    <source>
        <strain evidence="1">S2</strain>
        <tissue evidence="1">Leaf</tissue>
    </source>
</reference>
<evidence type="ECO:0000313" key="1">
    <source>
        <dbReference type="EMBL" id="KAB2612557.1"/>
    </source>
</evidence>
<name>A0A5N5GBP3_9ROSA</name>
<gene>
    <name evidence="1" type="ORF">D8674_034873</name>
</gene>
<reference evidence="1 2" key="1">
    <citation type="submission" date="2019-09" db="EMBL/GenBank/DDBJ databases">
        <authorList>
            <person name="Ou C."/>
        </authorList>
    </citation>
    <scope>NUCLEOTIDE SEQUENCE [LARGE SCALE GENOMIC DNA]</scope>
    <source>
        <strain evidence="1">S2</strain>
        <tissue evidence="1">Leaf</tissue>
    </source>
</reference>
<comment type="caution">
    <text evidence="1">The sequence shown here is derived from an EMBL/GenBank/DDBJ whole genome shotgun (WGS) entry which is preliminary data.</text>
</comment>
<dbReference type="AlphaFoldDB" id="A0A5N5GBP3"/>
<reference evidence="2" key="2">
    <citation type="submission" date="2019-10" db="EMBL/GenBank/DDBJ databases">
        <title>A de novo genome assembly of a pear dwarfing rootstock.</title>
        <authorList>
            <person name="Wang F."/>
            <person name="Wang J."/>
            <person name="Li S."/>
            <person name="Zhang Y."/>
            <person name="Fang M."/>
            <person name="Ma L."/>
            <person name="Zhao Y."/>
            <person name="Jiang S."/>
        </authorList>
    </citation>
    <scope>NUCLEOTIDE SEQUENCE [LARGE SCALE GENOMIC DNA]</scope>
</reference>
<dbReference type="Proteomes" id="UP000327157">
    <property type="component" value="Chromosome 9"/>
</dbReference>
<proteinExistence type="predicted"/>
<keyword evidence="2" id="KW-1185">Reference proteome</keyword>
<evidence type="ECO:0000313" key="2">
    <source>
        <dbReference type="Proteomes" id="UP000327157"/>
    </source>
</evidence>
<dbReference type="EMBL" id="SMOL01000458">
    <property type="protein sequence ID" value="KAB2612557.1"/>
    <property type="molecule type" value="Genomic_DNA"/>
</dbReference>